<dbReference type="EMBL" id="JAUJDW010000089">
    <property type="protein sequence ID" value="KAK0640134.1"/>
    <property type="molecule type" value="Genomic_DNA"/>
</dbReference>
<accession>A0AA39XU32</accession>
<dbReference type="AlphaFoldDB" id="A0AA39XU32"/>
<gene>
    <name evidence="1" type="ORF">DIS24_g9679</name>
</gene>
<proteinExistence type="predicted"/>
<reference evidence="1" key="1">
    <citation type="submission" date="2023-06" db="EMBL/GenBank/DDBJ databases">
        <title>Multi-omics analyses reveal the molecular pathogenesis toolkit of Lasiodiplodia hormozganensis, a cross-kingdom pathogen.</title>
        <authorList>
            <person name="Felix C."/>
            <person name="Meneses R."/>
            <person name="Goncalves M.F.M."/>
            <person name="Tilleman L."/>
            <person name="Duarte A.S."/>
            <person name="Jorrin-Novo J.V."/>
            <person name="Van De Peer Y."/>
            <person name="Deforce D."/>
            <person name="Van Nieuwerburgh F."/>
            <person name="Esteves A.C."/>
            <person name="Alves A."/>
        </authorList>
    </citation>
    <scope>NUCLEOTIDE SEQUENCE</scope>
    <source>
        <strain evidence="1">CBS 339.90</strain>
    </source>
</reference>
<evidence type="ECO:0000313" key="1">
    <source>
        <dbReference type="EMBL" id="KAK0640134.1"/>
    </source>
</evidence>
<keyword evidence="2" id="KW-1185">Reference proteome</keyword>
<name>A0AA39XU32_9PEZI</name>
<evidence type="ECO:0000313" key="2">
    <source>
        <dbReference type="Proteomes" id="UP001175001"/>
    </source>
</evidence>
<comment type="caution">
    <text evidence="1">The sequence shown here is derived from an EMBL/GenBank/DDBJ whole genome shotgun (WGS) entry which is preliminary data.</text>
</comment>
<sequence length="280" mass="30268">MTQKTWFLPPDFSFLPDGELALGTVIQYPSRPTLALASLRPDSHPQIVLPNINSFLEPNHIHSTGSSKSIGGELFAKFIDLASASGKIDVSHYKNHSFGPVDLEVRSFGSSIPPESLQAIAALDKVKKYINGGRFGKRPVYIISGLRVAKDSFTVTNEVGSTASAALEASGAVPAGTVPLEAGGGISGSREKNRTDGYDTTPGIVFAYRLHVIRSKRDGDTESELFSHKTAFHTGEGDDEEDEMEFVEVTGDVINDDLEVEPDFDEYPVGAESYIVFRGE</sequence>
<protein>
    <submittedName>
        <fullName evidence="1">Uncharacterized protein</fullName>
    </submittedName>
</protein>
<organism evidence="1 2">
    <name type="scientific">Lasiodiplodia hormozganensis</name>
    <dbReference type="NCBI Taxonomy" id="869390"/>
    <lineage>
        <taxon>Eukaryota</taxon>
        <taxon>Fungi</taxon>
        <taxon>Dikarya</taxon>
        <taxon>Ascomycota</taxon>
        <taxon>Pezizomycotina</taxon>
        <taxon>Dothideomycetes</taxon>
        <taxon>Dothideomycetes incertae sedis</taxon>
        <taxon>Botryosphaeriales</taxon>
        <taxon>Botryosphaeriaceae</taxon>
        <taxon>Lasiodiplodia</taxon>
    </lineage>
</organism>
<dbReference type="Proteomes" id="UP001175001">
    <property type="component" value="Unassembled WGS sequence"/>
</dbReference>